<evidence type="ECO:0000259" key="11">
    <source>
        <dbReference type="PROSITE" id="PS50011"/>
    </source>
</evidence>
<comment type="catalytic activity">
    <reaction evidence="8">
        <text>L-threonyl-[protein] + ATP = O-phospho-L-threonyl-[protein] + ADP + H(+)</text>
        <dbReference type="Rhea" id="RHEA:46608"/>
        <dbReference type="Rhea" id="RHEA-COMP:11060"/>
        <dbReference type="Rhea" id="RHEA-COMP:11605"/>
        <dbReference type="ChEBI" id="CHEBI:15378"/>
        <dbReference type="ChEBI" id="CHEBI:30013"/>
        <dbReference type="ChEBI" id="CHEBI:30616"/>
        <dbReference type="ChEBI" id="CHEBI:61977"/>
        <dbReference type="ChEBI" id="CHEBI:456216"/>
        <dbReference type="EC" id="2.7.11.1"/>
    </reaction>
</comment>
<dbReference type="PANTHER" id="PTHR24342:SF12">
    <property type="entry name" value="DEATH-ASSOCIATED PROTEIN KINASE RELATED"/>
    <property type="match status" value="1"/>
</dbReference>
<dbReference type="PANTHER" id="PTHR24342">
    <property type="entry name" value="SERINE/THREONINE-PROTEIN KINASE 17"/>
    <property type="match status" value="1"/>
</dbReference>
<name>A0A9P0CCN2_BEMTA</name>
<evidence type="ECO:0000256" key="3">
    <source>
        <dbReference type="ARBA" id="ARBA00022553"/>
    </source>
</evidence>
<evidence type="ECO:0000313" key="13">
    <source>
        <dbReference type="Proteomes" id="UP001152759"/>
    </source>
</evidence>
<protein>
    <recommendedName>
        <fullName evidence="1">non-specific serine/threonine protein kinase</fullName>
        <ecNumber evidence="1">2.7.11.1</ecNumber>
    </recommendedName>
</protein>
<evidence type="ECO:0000256" key="10">
    <source>
        <dbReference type="ARBA" id="ARBA00060827"/>
    </source>
</evidence>
<organism evidence="12 13">
    <name type="scientific">Bemisia tabaci</name>
    <name type="common">Sweetpotato whitefly</name>
    <name type="synonym">Aleurodes tabaci</name>
    <dbReference type="NCBI Taxonomy" id="7038"/>
    <lineage>
        <taxon>Eukaryota</taxon>
        <taxon>Metazoa</taxon>
        <taxon>Ecdysozoa</taxon>
        <taxon>Arthropoda</taxon>
        <taxon>Hexapoda</taxon>
        <taxon>Insecta</taxon>
        <taxon>Pterygota</taxon>
        <taxon>Neoptera</taxon>
        <taxon>Paraneoptera</taxon>
        <taxon>Hemiptera</taxon>
        <taxon>Sternorrhyncha</taxon>
        <taxon>Aleyrodoidea</taxon>
        <taxon>Aleyrodidae</taxon>
        <taxon>Aleyrodinae</taxon>
        <taxon>Bemisia</taxon>
    </lineage>
</organism>
<evidence type="ECO:0000256" key="7">
    <source>
        <dbReference type="ARBA" id="ARBA00022840"/>
    </source>
</evidence>
<evidence type="ECO:0000256" key="5">
    <source>
        <dbReference type="ARBA" id="ARBA00022741"/>
    </source>
</evidence>
<dbReference type="FunFam" id="3.30.200.20:FF:000175">
    <property type="entry name" value="Serine/threonine-protein kinase 17B"/>
    <property type="match status" value="1"/>
</dbReference>
<dbReference type="KEGG" id="btab:109039157"/>
<dbReference type="OrthoDB" id="74764at2759"/>
<evidence type="ECO:0000256" key="1">
    <source>
        <dbReference type="ARBA" id="ARBA00012513"/>
    </source>
</evidence>
<keyword evidence="5" id="KW-0547">Nucleotide-binding</keyword>
<dbReference type="InterPro" id="IPR008271">
    <property type="entry name" value="Ser/Thr_kinase_AS"/>
</dbReference>
<keyword evidence="3" id="KW-0597">Phosphoprotein</keyword>
<dbReference type="Proteomes" id="UP001152759">
    <property type="component" value="Chromosome 5"/>
</dbReference>
<reference evidence="12" key="1">
    <citation type="submission" date="2021-12" db="EMBL/GenBank/DDBJ databases">
        <authorList>
            <person name="King R."/>
        </authorList>
    </citation>
    <scope>NUCLEOTIDE SEQUENCE</scope>
</reference>
<dbReference type="GO" id="GO:0004674">
    <property type="term" value="F:protein serine/threonine kinase activity"/>
    <property type="evidence" value="ECO:0007669"/>
    <property type="project" value="UniProtKB-KW"/>
</dbReference>
<feature type="domain" description="Protein kinase" evidence="11">
    <location>
        <begin position="42"/>
        <end position="300"/>
    </location>
</feature>
<sequence>MLKPTKLREGISLNSGHNGLLSIDAGRLNALIKNELITNVYDVEQTPFARGKFAAVRKCTHKVTGIEYAAKFIRKRRRSMDTRQDILHEVAVLCLAEMSSRIVALHEVYETPTDMALVLELVPGGELQRVVDLQDGLEEREVIRVMRQILEGLIYLHDLNIAHLDLKPQNLLLTANYPDCDIKLCDFGISRVIQSGVEVREILGTPDYVAPEILNYEPISLGTDVWSLGILAYVLLSGHSPFAGDTKQETFCNISQCNLDFPDDLFGSVSQTAKDFINATLVPEPGARLTARQCLSHPWLSSCSSPLNLVTPLSITSQPDGDKEEASSRLPTVPASTVSISSVNYQLSSCISKCGAQCGCNHEKEKHSSITSSPVVEIILDSRSIIC</sequence>
<dbReference type="GO" id="GO:0043065">
    <property type="term" value="P:positive regulation of apoptotic process"/>
    <property type="evidence" value="ECO:0007669"/>
    <property type="project" value="TreeGrafter"/>
</dbReference>
<evidence type="ECO:0000256" key="8">
    <source>
        <dbReference type="ARBA" id="ARBA00047899"/>
    </source>
</evidence>
<dbReference type="Pfam" id="PF00069">
    <property type="entry name" value="Pkinase"/>
    <property type="match status" value="1"/>
</dbReference>
<keyword evidence="4" id="KW-0808">Transferase</keyword>
<dbReference type="EC" id="2.7.11.1" evidence="1"/>
<dbReference type="GO" id="GO:0035556">
    <property type="term" value="P:intracellular signal transduction"/>
    <property type="evidence" value="ECO:0007669"/>
    <property type="project" value="TreeGrafter"/>
</dbReference>
<evidence type="ECO:0000256" key="2">
    <source>
        <dbReference type="ARBA" id="ARBA00022527"/>
    </source>
</evidence>
<accession>A0A9P0CCN2</accession>
<dbReference type="SMART" id="SM00220">
    <property type="entry name" value="S_TKc"/>
    <property type="match status" value="1"/>
</dbReference>
<keyword evidence="2" id="KW-0723">Serine/threonine-protein kinase</keyword>
<dbReference type="AlphaFoldDB" id="A0A9P0CCN2"/>
<dbReference type="FunFam" id="1.10.510.10:FF:000571">
    <property type="entry name" value="Maternal embryonic leucine zipper kinase"/>
    <property type="match status" value="1"/>
</dbReference>
<dbReference type="InterPro" id="IPR011009">
    <property type="entry name" value="Kinase-like_dom_sf"/>
</dbReference>
<comment type="similarity">
    <text evidence="10">Belongs to the protein kinase superfamily. CAMK Ser/Thr protein kinase family. DAP kinase subfamily.</text>
</comment>
<keyword evidence="6" id="KW-0418">Kinase</keyword>
<gene>
    <name evidence="12" type="ORF">BEMITA_LOCUS9452</name>
</gene>
<dbReference type="Gene3D" id="1.10.510.10">
    <property type="entry name" value="Transferase(Phosphotransferase) domain 1"/>
    <property type="match status" value="1"/>
</dbReference>
<evidence type="ECO:0000313" key="12">
    <source>
        <dbReference type="EMBL" id="CAH0772894.1"/>
    </source>
</evidence>
<evidence type="ECO:0000256" key="6">
    <source>
        <dbReference type="ARBA" id="ARBA00022777"/>
    </source>
</evidence>
<comment type="catalytic activity">
    <reaction evidence="9">
        <text>L-seryl-[protein] + ATP = O-phospho-L-seryl-[protein] + ADP + H(+)</text>
        <dbReference type="Rhea" id="RHEA:17989"/>
        <dbReference type="Rhea" id="RHEA-COMP:9863"/>
        <dbReference type="Rhea" id="RHEA-COMP:11604"/>
        <dbReference type="ChEBI" id="CHEBI:15378"/>
        <dbReference type="ChEBI" id="CHEBI:29999"/>
        <dbReference type="ChEBI" id="CHEBI:30616"/>
        <dbReference type="ChEBI" id="CHEBI:83421"/>
        <dbReference type="ChEBI" id="CHEBI:456216"/>
        <dbReference type="EC" id="2.7.11.1"/>
    </reaction>
</comment>
<dbReference type="PROSITE" id="PS50011">
    <property type="entry name" value="PROTEIN_KINASE_DOM"/>
    <property type="match status" value="1"/>
</dbReference>
<evidence type="ECO:0000256" key="4">
    <source>
        <dbReference type="ARBA" id="ARBA00022679"/>
    </source>
</evidence>
<dbReference type="GO" id="GO:0005524">
    <property type="term" value="F:ATP binding"/>
    <property type="evidence" value="ECO:0007669"/>
    <property type="project" value="UniProtKB-KW"/>
</dbReference>
<keyword evidence="13" id="KW-1185">Reference proteome</keyword>
<proteinExistence type="inferred from homology"/>
<keyword evidence="7" id="KW-0067">ATP-binding</keyword>
<dbReference type="GO" id="GO:0005634">
    <property type="term" value="C:nucleus"/>
    <property type="evidence" value="ECO:0007669"/>
    <property type="project" value="TreeGrafter"/>
</dbReference>
<dbReference type="SUPFAM" id="SSF56112">
    <property type="entry name" value="Protein kinase-like (PK-like)"/>
    <property type="match status" value="1"/>
</dbReference>
<evidence type="ECO:0000256" key="9">
    <source>
        <dbReference type="ARBA" id="ARBA00048679"/>
    </source>
</evidence>
<dbReference type="PROSITE" id="PS00108">
    <property type="entry name" value="PROTEIN_KINASE_ST"/>
    <property type="match status" value="1"/>
</dbReference>
<dbReference type="InterPro" id="IPR000719">
    <property type="entry name" value="Prot_kinase_dom"/>
</dbReference>
<dbReference type="Gene3D" id="3.30.200.20">
    <property type="entry name" value="Phosphorylase Kinase, domain 1"/>
    <property type="match status" value="1"/>
</dbReference>
<dbReference type="EMBL" id="OU963866">
    <property type="protein sequence ID" value="CAH0772894.1"/>
    <property type="molecule type" value="Genomic_DNA"/>
</dbReference>